<dbReference type="AlphaFoldDB" id="A0A9N9JDF0"/>
<reference evidence="1" key="1">
    <citation type="submission" date="2021-06" db="EMBL/GenBank/DDBJ databases">
        <authorList>
            <person name="Kallberg Y."/>
            <person name="Tangrot J."/>
            <person name="Rosling A."/>
        </authorList>
    </citation>
    <scope>NUCLEOTIDE SEQUENCE</scope>
    <source>
        <strain evidence="1">IN212</strain>
    </source>
</reference>
<accession>A0A9N9JDF0</accession>
<feature type="non-terminal residue" evidence="1">
    <location>
        <position position="1"/>
    </location>
</feature>
<keyword evidence="2" id="KW-1185">Reference proteome</keyword>
<evidence type="ECO:0000313" key="2">
    <source>
        <dbReference type="Proteomes" id="UP000789396"/>
    </source>
</evidence>
<dbReference type="Proteomes" id="UP000789396">
    <property type="component" value="Unassembled WGS sequence"/>
</dbReference>
<dbReference type="EMBL" id="CAJVPZ010046291">
    <property type="protein sequence ID" value="CAG8770721.1"/>
    <property type="molecule type" value="Genomic_DNA"/>
</dbReference>
<gene>
    <name evidence="1" type="ORF">RFULGI_LOCUS15037</name>
</gene>
<organism evidence="1 2">
    <name type="scientific">Racocetra fulgida</name>
    <dbReference type="NCBI Taxonomy" id="60492"/>
    <lineage>
        <taxon>Eukaryota</taxon>
        <taxon>Fungi</taxon>
        <taxon>Fungi incertae sedis</taxon>
        <taxon>Mucoromycota</taxon>
        <taxon>Glomeromycotina</taxon>
        <taxon>Glomeromycetes</taxon>
        <taxon>Diversisporales</taxon>
        <taxon>Gigasporaceae</taxon>
        <taxon>Racocetra</taxon>
    </lineage>
</organism>
<dbReference type="InterPro" id="IPR013320">
    <property type="entry name" value="ConA-like_dom_sf"/>
</dbReference>
<protein>
    <submittedName>
        <fullName evidence="1">7801_t:CDS:1</fullName>
    </submittedName>
</protein>
<comment type="caution">
    <text evidence="1">The sequence shown here is derived from an EMBL/GenBank/DDBJ whole genome shotgun (WGS) entry which is preliminary data.</text>
</comment>
<sequence length="159" mass="17904">GSALMVGNSSYHENIYLDDSVLTLKAIRKTVKSENITFNYLSGAIHAKNYLGVTDQYPSCVICGDFIGPMIPGAWPGDKNNNFNIFIQNKYTPIYWDKIPITCPNDWNTYCISMKKTNKTDVKITFSLNNEHNITHTVSGYVGEQFYLIINLEMEGDSG</sequence>
<dbReference type="SUPFAM" id="SSF49899">
    <property type="entry name" value="Concanavalin A-like lectins/glucanases"/>
    <property type="match status" value="1"/>
</dbReference>
<feature type="non-terminal residue" evidence="1">
    <location>
        <position position="159"/>
    </location>
</feature>
<proteinExistence type="predicted"/>
<dbReference type="OrthoDB" id="4524534at2759"/>
<name>A0A9N9JDF0_9GLOM</name>
<evidence type="ECO:0000313" key="1">
    <source>
        <dbReference type="EMBL" id="CAG8770721.1"/>
    </source>
</evidence>